<dbReference type="SUPFAM" id="SSF53067">
    <property type="entry name" value="Actin-like ATPase domain"/>
    <property type="match status" value="1"/>
</dbReference>
<dbReference type="Proteomes" id="UP000181956">
    <property type="component" value="Chromosome I"/>
</dbReference>
<evidence type="ECO:0000256" key="1">
    <source>
        <dbReference type="ARBA" id="ARBA00006479"/>
    </source>
</evidence>
<keyword evidence="2" id="KW-0418">Kinase</keyword>
<dbReference type="InterPro" id="IPR049874">
    <property type="entry name" value="ROK_cs"/>
</dbReference>
<dbReference type="PANTHER" id="PTHR18964">
    <property type="entry name" value="ROK (REPRESSOR, ORF, KINASE) FAMILY"/>
    <property type="match status" value="1"/>
</dbReference>
<keyword evidence="3" id="KW-1185">Reference proteome</keyword>
<comment type="similarity">
    <text evidence="1">Belongs to the ROK (NagC/XylR) family.</text>
</comment>
<dbReference type="PANTHER" id="PTHR18964:SF169">
    <property type="entry name" value="N-ACETYLMANNOSAMINE KINASE"/>
    <property type="match status" value="1"/>
</dbReference>
<dbReference type="STRING" id="412690.SAMN04489834_1529"/>
<dbReference type="GO" id="GO:0016301">
    <property type="term" value="F:kinase activity"/>
    <property type="evidence" value="ECO:0007669"/>
    <property type="project" value="UniProtKB-KW"/>
</dbReference>
<evidence type="ECO:0000313" key="3">
    <source>
        <dbReference type="Proteomes" id="UP000181956"/>
    </source>
</evidence>
<dbReference type="InterPro" id="IPR043129">
    <property type="entry name" value="ATPase_NBD"/>
</dbReference>
<accession>A0A1H1SEH9</accession>
<organism evidence="2 3">
    <name type="scientific">Microterricola viridarii</name>
    <dbReference type="NCBI Taxonomy" id="412690"/>
    <lineage>
        <taxon>Bacteria</taxon>
        <taxon>Bacillati</taxon>
        <taxon>Actinomycetota</taxon>
        <taxon>Actinomycetes</taxon>
        <taxon>Micrococcales</taxon>
        <taxon>Microbacteriaceae</taxon>
        <taxon>Microterricola</taxon>
    </lineage>
</organism>
<name>A0A1H1SEH9_9MICO</name>
<keyword evidence="2" id="KW-0808">Transferase</keyword>
<proteinExistence type="inferred from homology"/>
<evidence type="ECO:0000313" key="2">
    <source>
        <dbReference type="EMBL" id="SDS46387.1"/>
    </source>
</evidence>
<dbReference type="Pfam" id="PF00480">
    <property type="entry name" value="ROK"/>
    <property type="match status" value="1"/>
</dbReference>
<sequence>MSRRVAARAHSMLEAMSASFAIAVDIGGTKVEAALVDENGAVLAGSRHRAPTGPERSAEELAASVRSALGGVLALIGPDTAVSPERIAGVGIGAAGPVNLVDSRVSPLNMPVWDDYPLSALVADTVHPVVPGVPVTLRLDGLCITLAEHWVGAASGHDNVMGMIVSTGVGGGLILGGRTVPGPTGNAGHIGHVEIGGHEDACPCGGSGCLEAVASGPRTVAWANAEGWVGGTGEELAAAVAAGDPIALRAVARSGRAIGRAIASAASLVDLDIVAIGGGFSHVSPLLFEHARAAVAERATFGYVTRVQVVPSALSGEGPLIGAAALIHRAEMVD</sequence>
<dbReference type="InterPro" id="IPR000600">
    <property type="entry name" value="ROK"/>
</dbReference>
<dbReference type="PROSITE" id="PS01125">
    <property type="entry name" value="ROK"/>
    <property type="match status" value="1"/>
</dbReference>
<reference evidence="3" key="1">
    <citation type="submission" date="2016-10" db="EMBL/GenBank/DDBJ databases">
        <authorList>
            <person name="Varghese N."/>
            <person name="Submissions S."/>
        </authorList>
    </citation>
    <scope>NUCLEOTIDE SEQUENCE [LARGE SCALE GENOMIC DNA]</scope>
    <source>
        <strain evidence="3">DSM 21772</strain>
    </source>
</reference>
<dbReference type="EMBL" id="LT629742">
    <property type="protein sequence ID" value="SDS46387.1"/>
    <property type="molecule type" value="Genomic_DNA"/>
</dbReference>
<gene>
    <name evidence="2" type="ORF">SAMN04489834_1529</name>
</gene>
<protein>
    <submittedName>
        <fullName evidence="2">Glucokinase</fullName>
    </submittedName>
</protein>
<dbReference type="Gene3D" id="3.30.420.40">
    <property type="match status" value="2"/>
</dbReference>
<dbReference type="AlphaFoldDB" id="A0A1H1SEH9"/>